<reference evidence="1" key="1">
    <citation type="submission" date="2019-04" db="EMBL/GenBank/DDBJ databases">
        <title>Microbes associate with the intestines of laboratory mice.</title>
        <authorList>
            <person name="Navarre W."/>
            <person name="Wong E."/>
            <person name="Huang K.C."/>
            <person name="Tropini C."/>
            <person name="Ng K."/>
            <person name="Yu B."/>
        </authorList>
    </citation>
    <scope>NUCLEOTIDE SEQUENCE</scope>
    <source>
        <strain evidence="1">NM86_A22</strain>
    </source>
</reference>
<comment type="caution">
    <text evidence="1">The sequence shown here is derived from an EMBL/GenBank/DDBJ whole genome shotgun (WGS) entry which is preliminary data.</text>
</comment>
<gene>
    <name evidence="1" type="ORF">E5990_10680</name>
</gene>
<accession>A0AC61S2Q7</accession>
<organism evidence="1 2">
    <name type="scientific">Muribaculum caecicola</name>
    <dbReference type="NCBI Taxonomy" id="3038144"/>
    <lineage>
        <taxon>Bacteria</taxon>
        <taxon>Pseudomonadati</taxon>
        <taxon>Bacteroidota</taxon>
        <taxon>Bacteroidia</taxon>
        <taxon>Bacteroidales</taxon>
        <taxon>Muribaculaceae</taxon>
        <taxon>Muribaculum</taxon>
    </lineage>
</organism>
<sequence length="449" mass="49135">MEQPNQRAVFKTRIGVIATTVGSAVGLGNIWRFPYEAGEHGGGAFLALYIGFIMLIGIPVICAEFIMGRSTKRNIFGAFRMLSTNTKWAWIGYMGILASILILSFYSVVAGWTVEYFTESITGNLGSMTPEQHHAKFNSFSTGWMPLVWTFAFLSLNAAVLLMGVRKGIERISNILMPLLFVILIAFCINSLQLPGASEGLKFLLCPDFSKINSSVLIGALGQAFFSLSLGLGTMMIYSSYFSNETPLIKSAATTAALDTIVAIMAGIIIFPAVFTFHTEPAAGPKLVFEVLPSIFNSLPYGSIWSTMFFFLLIIASITSTISMSEMCIAFFIEQFGLKRKTAVLINTGIAMTLGALCAMSFGPLSNLTIFNLTVFNLFDYVTSNIFLPLGGMIISIFVGWIIDRNIVEKQLSSHNTTRQWVLKLVVFCLKYIAPTGIGLVFLSGLNFI</sequence>
<keyword evidence="2" id="KW-1185">Reference proteome</keyword>
<proteinExistence type="predicted"/>
<dbReference type="EMBL" id="SSTG01000209">
    <property type="protein sequence ID" value="THG42663.1"/>
    <property type="molecule type" value="Genomic_DNA"/>
</dbReference>
<dbReference type="Proteomes" id="UP000305401">
    <property type="component" value="Unassembled WGS sequence"/>
</dbReference>
<evidence type="ECO:0000313" key="1">
    <source>
        <dbReference type="EMBL" id="THG42663.1"/>
    </source>
</evidence>
<protein>
    <submittedName>
        <fullName evidence="1">Sodium-dependent transporter</fullName>
    </submittedName>
</protein>
<evidence type="ECO:0000313" key="2">
    <source>
        <dbReference type="Proteomes" id="UP000305401"/>
    </source>
</evidence>
<name>A0AC61S2Q7_9BACT</name>